<organism evidence="2 3">
    <name type="scientific">Aminipila terrae</name>
    <dbReference type="NCBI Taxonomy" id="2697030"/>
    <lineage>
        <taxon>Bacteria</taxon>
        <taxon>Bacillati</taxon>
        <taxon>Bacillota</taxon>
        <taxon>Clostridia</taxon>
        <taxon>Peptostreptococcales</taxon>
        <taxon>Anaerovoracaceae</taxon>
        <taxon>Aminipila</taxon>
    </lineage>
</organism>
<evidence type="ECO:0000259" key="1">
    <source>
        <dbReference type="Pfam" id="PF03235"/>
    </source>
</evidence>
<dbReference type="Proteomes" id="UP000463883">
    <property type="component" value="Chromosome"/>
</dbReference>
<proteinExistence type="predicted"/>
<accession>A0A6P1MQ11</accession>
<dbReference type="AlphaFoldDB" id="A0A6P1MQ11"/>
<feature type="domain" description="GmrSD restriction endonucleases N-terminal" evidence="1">
    <location>
        <begin position="9"/>
        <end position="61"/>
    </location>
</feature>
<evidence type="ECO:0000313" key="2">
    <source>
        <dbReference type="EMBL" id="QHI73085.1"/>
    </source>
</evidence>
<reference evidence="2 3" key="1">
    <citation type="submission" date="2020-01" db="EMBL/GenBank/DDBJ databases">
        <title>Genomic analysis of Aminipila sp. CBA3637.</title>
        <authorList>
            <person name="Kim Y.B."/>
            <person name="Roh S.W."/>
        </authorList>
    </citation>
    <scope>NUCLEOTIDE SEQUENCE [LARGE SCALE GENOMIC DNA]</scope>
    <source>
        <strain evidence="2 3">CBA3637</strain>
    </source>
</reference>
<dbReference type="InterPro" id="IPR004919">
    <property type="entry name" value="GmrSD_N"/>
</dbReference>
<name>A0A6P1MQ11_9FIRM</name>
<protein>
    <submittedName>
        <fullName evidence="2">DUF262 domain-containing protein</fullName>
    </submittedName>
</protein>
<evidence type="ECO:0000313" key="3">
    <source>
        <dbReference type="Proteomes" id="UP000463883"/>
    </source>
</evidence>
<dbReference type="Pfam" id="PF03235">
    <property type="entry name" value="GmrSD_N"/>
    <property type="match status" value="1"/>
</dbReference>
<dbReference type="EMBL" id="CP047591">
    <property type="protein sequence ID" value="QHI73085.1"/>
    <property type="molecule type" value="Genomic_DNA"/>
</dbReference>
<keyword evidence="3" id="KW-1185">Reference proteome</keyword>
<dbReference type="KEGG" id="amic:Ami3637_12345"/>
<gene>
    <name evidence="2" type="ORF">Ami3637_12345</name>
</gene>
<sequence length="84" mass="9804">MMQFSQKSIKGLFDSSEKMMIIPVYQRAYSWDEKERKVFLEDLKEQQAGGNIYCYGNLLLETIQKILSTKLLMGNKDSLLSLYL</sequence>